<dbReference type="Proteomes" id="UP001482620">
    <property type="component" value="Unassembled WGS sequence"/>
</dbReference>
<dbReference type="EMBL" id="JAHRIQ010041635">
    <property type="protein sequence ID" value="MEQ2234852.1"/>
    <property type="molecule type" value="Genomic_DNA"/>
</dbReference>
<evidence type="ECO:0000313" key="2">
    <source>
        <dbReference type="Proteomes" id="UP001482620"/>
    </source>
</evidence>
<keyword evidence="2" id="KW-1185">Reference proteome</keyword>
<name>A0ABV0TRC7_9TELE</name>
<comment type="caution">
    <text evidence="1">The sequence shown here is derived from an EMBL/GenBank/DDBJ whole genome shotgun (WGS) entry which is preliminary data.</text>
</comment>
<accession>A0ABV0TRC7</accession>
<reference evidence="1 2" key="1">
    <citation type="submission" date="2021-06" db="EMBL/GenBank/DDBJ databases">
        <authorList>
            <person name="Palmer J.M."/>
        </authorList>
    </citation>
    <scope>NUCLEOTIDE SEQUENCE [LARGE SCALE GENOMIC DNA]</scope>
    <source>
        <strain evidence="2">if_2019</strain>
        <tissue evidence="1">Muscle</tissue>
    </source>
</reference>
<sequence length="139" mass="15743">MENHLVIYMCGIKSTKLCGKNRTSLFVQRERKDSHESCCINDALLPLYSPVDGSSVSAWTDQMVAFVWSGRKQATSHFRKHLPHFFAPLTHLSEKGGRTPTQPGTARKRVTVIIMSRKKVKHFKNSCQVKLWSSLPVST</sequence>
<evidence type="ECO:0000313" key="1">
    <source>
        <dbReference type="EMBL" id="MEQ2234852.1"/>
    </source>
</evidence>
<gene>
    <name evidence="1" type="ORF">ILYODFUR_035642</name>
</gene>
<proteinExistence type="predicted"/>
<protein>
    <submittedName>
        <fullName evidence="1">Uncharacterized protein</fullName>
    </submittedName>
</protein>
<organism evidence="1 2">
    <name type="scientific">Ilyodon furcidens</name>
    <name type="common">goldbreast splitfin</name>
    <dbReference type="NCBI Taxonomy" id="33524"/>
    <lineage>
        <taxon>Eukaryota</taxon>
        <taxon>Metazoa</taxon>
        <taxon>Chordata</taxon>
        <taxon>Craniata</taxon>
        <taxon>Vertebrata</taxon>
        <taxon>Euteleostomi</taxon>
        <taxon>Actinopterygii</taxon>
        <taxon>Neopterygii</taxon>
        <taxon>Teleostei</taxon>
        <taxon>Neoteleostei</taxon>
        <taxon>Acanthomorphata</taxon>
        <taxon>Ovalentaria</taxon>
        <taxon>Atherinomorphae</taxon>
        <taxon>Cyprinodontiformes</taxon>
        <taxon>Goodeidae</taxon>
        <taxon>Ilyodon</taxon>
    </lineage>
</organism>